<evidence type="ECO:0000256" key="2">
    <source>
        <dbReference type="ARBA" id="ARBA00023235"/>
    </source>
</evidence>
<dbReference type="NCBIfam" id="TIGR00035">
    <property type="entry name" value="asp_race"/>
    <property type="match status" value="1"/>
</dbReference>
<dbReference type="InterPro" id="IPR015942">
    <property type="entry name" value="Asp/Glu/hydantoin_racemase"/>
</dbReference>
<dbReference type="Proteomes" id="UP001549110">
    <property type="component" value="Unassembled WGS sequence"/>
</dbReference>
<sequence>MVAPLNVGVLGGMGPAATIDLMTQVLRLTPKGREQDGVRLIVDSNPGIPDRNDAILRSGPSPAPVLAAMAQGLEAAGANFVVMACNTAHAFQFDIERALGVPFVSMIEEAGSAVQAIAPPGAAVGLLAGEGCLEAGLYQAELGRRGLTCVTPEGKARTKFMALLYDIKAGDVGASSAQRMAALAAELEAQGAEALIAACTEVPLVLRPGTTKAPLIDATEALATAIVDYALRRRPLPPPFSWTSVGDA</sequence>
<dbReference type="Pfam" id="PF01177">
    <property type="entry name" value="Asp_Glu_race"/>
    <property type="match status" value="1"/>
</dbReference>
<comment type="similarity">
    <text evidence="1">Belongs to the aspartate/glutamate racemases family.</text>
</comment>
<dbReference type="InterPro" id="IPR001920">
    <property type="entry name" value="Asp/Glu_race"/>
</dbReference>
<protein>
    <submittedName>
        <fullName evidence="3">Aspartate racemase</fullName>
        <ecNumber evidence="3">5.1.1.13</ecNumber>
    </submittedName>
</protein>
<comment type="caution">
    <text evidence="3">The sequence shown here is derived from an EMBL/GenBank/DDBJ whole genome shotgun (WGS) entry which is preliminary data.</text>
</comment>
<dbReference type="RefSeq" id="WP_354297247.1">
    <property type="nucleotide sequence ID" value="NZ_JBEPLU010000001.1"/>
</dbReference>
<dbReference type="PANTHER" id="PTHR21198:SF7">
    <property type="entry name" value="ASPARTATE-GLUTAMATE RACEMASE FAMILY"/>
    <property type="match status" value="1"/>
</dbReference>
<dbReference type="EMBL" id="JBEPLU010000001">
    <property type="protein sequence ID" value="MET3525888.1"/>
    <property type="molecule type" value="Genomic_DNA"/>
</dbReference>
<keyword evidence="2 3" id="KW-0413">Isomerase</keyword>
<dbReference type="InterPro" id="IPR018187">
    <property type="entry name" value="Asp/Glu_racemase_AS_1"/>
</dbReference>
<organism evidence="3 4">
    <name type="scientific">Phenylobacterium koreense</name>
    <dbReference type="NCBI Taxonomy" id="266125"/>
    <lineage>
        <taxon>Bacteria</taxon>
        <taxon>Pseudomonadati</taxon>
        <taxon>Pseudomonadota</taxon>
        <taxon>Alphaproteobacteria</taxon>
        <taxon>Caulobacterales</taxon>
        <taxon>Caulobacteraceae</taxon>
        <taxon>Phenylobacterium</taxon>
    </lineage>
</organism>
<name>A0ABV2EFT2_9CAUL</name>
<dbReference type="InterPro" id="IPR004380">
    <property type="entry name" value="Asp_race"/>
</dbReference>
<evidence type="ECO:0000313" key="4">
    <source>
        <dbReference type="Proteomes" id="UP001549110"/>
    </source>
</evidence>
<dbReference type="EC" id="5.1.1.13" evidence="3"/>
<evidence type="ECO:0000256" key="1">
    <source>
        <dbReference type="ARBA" id="ARBA00007847"/>
    </source>
</evidence>
<dbReference type="SUPFAM" id="SSF53681">
    <property type="entry name" value="Aspartate/glutamate racemase"/>
    <property type="match status" value="2"/>
</dbReference>
<reference evidence="3 4" key="1">
    <citation type="submission" date="2024-06" db="EMBL/GenBank/DDBJ databases">
        <title>Genomic Encyclopedia of Type Strains, Phase IV (KMG-IV): sequencing the most valuable type-strain genomes for metagenomic binning, comparative biology and taxonomic classification.</title>
        <authorList>
            <person name="Goeker M."/>
        </authorList>
    </citation>
    <scope>NUCLEOTIDE SEQUENCE [LARGE SCALE GENOMIC DNA]</scope>
    <source>
        <strain evidence="3 4">DSM 17809</strain>
    </source>
</reference>
<dbReference type="Gene3D" id="3.40.50.1860">
    <property type="match status" value="2"/>
</dbReference>
<evidence type="ECO:0000313" key="3">
    <source>
        <dbReference type="EMBL" id="MET3525888.1"/>
    </source>
</evidence>
<dbReference type="PANTHER" id="PTHR21198">
    <property type="entry name" value="GLUTAMATE RACEMASE"/>
    <property type="match status" value="1"/>
</dbReference>
<proteinExistence type="inferred from homology"/>
<accession>A0ABV2EFT2</accession>
<gene>
    <name evidence="3" type="ORF">ABID41_000983</name>
</gene>
<dbReference type="PROSITE" id="PS00923">
    <property type="entry name" value="ASP_GLU_RACEMASE_1"/>
    <property type="match status" value="1"/>
</dbReference>
<keyword evidence="4" id="KW-1185">Reference proteome</keyword>
<dbReference type="GO" id="GO:0047689">
    <property type="term" value="F:aspartate racemase activity"/>
    <property type="evidence" value="ECO:0007669"/>
    <property type="project" value="UniProtKB-EC"/>
</dbReference>